<dbReference type="SUPFAM" id="SSF50729">
    <property type="entry name" value="PH domain-like"/>
    <property type="match status" value="2"/>
</dbReference>
<reference evidence="4" key="2">
    <citation type="submission" date="2020-04" db="EMBL/GenBank/DDBJ databases">
        <authorList>
            <consortium name="NCBI Genome Project"/>
        </authorList>
    </citation>
    <scope>NUCLEOTIDE SEQUENCE</scope>
    <source>
        <strain evidence="4">CBS 342.82</strain>
    </source>
</reference>
<dbReference type="SMART" id="SM00233">
    <property type="entry name" value="PH"/>
    <property type="match status" value="2"/>
</dbReference>
<gene>
    <name evidence="4" type="ORF">K489DRAFT_362654</name>
</gene>
<feature type="domain" description="PH" evidence="2">
    <location>
        <begin position="261"/>
        <end position="362"/>
    </location>
</feature>
<feature type="region of interest" description="Disordered" evidence="1">
    <location>
        <begin position="228"/>
        <end position="255"/>
    </location>
</feature>
<dbReference type="InterPro" id="IPR051707">
    <property type="entry name" value="PI-Interact_SigTrans_Reg"/>
</dbReference>
<dbReference type="GeneID" id="54360465"/>
<dbReference type="PANTHER" id="PTHR14336">
    <property type="entry name" value="TANDEM PH DOMAIN CONTAINING PROTEIN"/>
    <property type="match status" value="1"/>
</dbReference>
<dbReference type="InterPro" id="IPR011993">
    <property type="entry name" value="PH-like_dom_sf"/>
</dbReference>
<keyword evidence="3" id="KW-1185">Reference proteome</keyword>
<feature type="region of interest" description="Disordered" evidence="1">
    <location>
        <begin position="1"/>
        <end position="51"/>
    </location>
</feature>
<evidence type="ECO:0000256" key="1">
    <source>
        <dbReference type="SAM" id="MobiDB-lite"/>
    </source>
</evidence>
<proteinExistence type="predicted"/>
<dbReference type="PROSITE" id="PS50003">
    <property type="entry name" value="PH_DOMAIN"/>
    <property type="match status" value="2"/>
</dbReference>
<dbReference type="OrthoDB" id="2157866at2759"/>
<name>A0A6J3LXI2_9PEZI</name>
<accession>A0A6J3LXI2</accession>
<reference evidence="4" key="3">
    <citation type="submission" date="2025-08" db="UniProtKB">
        <authorList>
            <consortium name="RefSeq"/>
        </authorList>
    </citation>
    <scope>IDENTIFICATION</scope>
    <source>
        <strain evidence="4">CBS 342.82</strain>
    </source>
</reference>
<dbReference type="InterPro" id="IPR001849">
    <property type="entry name" value="PH_domain"/>
</dbReference>
<dbReference type="Proteomes" id="UP000504637">
    <property type="component" value="Unplaced"/>
</dbReference>
<protein>
    <submittedName>
        <fullName evidence="4">PH-domain-containing protein</fullName>
    </submittedName>
</protein>
<dbReference type="Pfam" id="PF00169">
    <property type="entry name" value="PH"/>
    <property type="match status" value="2"/>
</dbReference>
<dbReference type="CDD" id="cd13298">
    <property type="entry name" value="PH1_PH_fungal"/>
    <property type="match status" value="1"/>
</dbReference>
<dbReference type="RefSeq" id="XP_033457040.1">
    <property type="nucleotide sequence ID" value="XM_033602665.1"/>
</dbReference>
<evidence type="ECO:0000313" key="3">
    <source>
        <dbReference type="Proteomes" id="UP000504637"/>
    </source>
</evidence>
<feature type="compositionally biased region" description="Low complexity" evidence="1">
    <location>
        <begin position="11"/>
        <end position="24"/>
    </location>
</feature>
<dbReference type="CDD" id="cd13299">
    <property type="entry name" value="PH2_PH_fungal"/>
    <property type="match status" value="1"/>
</dbReference>
<organism evidence="4">
    <name type="scientific">Dissoconium aciculare CBS 342.82</name>
    <dbReference type="NCBI Taxonomy" id="1314786"/>
    <lineage>
        <taxon>Eukaryota</taxon>
        <taxon>Fungi</taxon>
        <taxon>Dikarya</taxon>
        <taxon>Ascomycota</taxon>
        <taxon>Pezizomycotina</taxon>
        <taxon>Dothideomycetes</taxon>
        <taxon>Dothideomycetidae</taxon>
        <taxon>Mycosphaerellales</taxon>
        <taxon>Dissoconiaceae</taxon>
        <taxon>Dissoconium</taxon>
    </lineage>
</organism>
<dbReference type="AlphaFoldDB" id="A0A6J3LXI2"/>
<evidence type="ECO:0000259" key="2">
    <source>
        <dbReference type="PROSITE" id="PS50003"/>
    </source>
</evidence>
<evidence type="ECO:0000313" key="4">
    <source>
        <dbReference type="RefSeq" id="XP_033457040.1"/>
    </source>
</evidence>
<feature type="domain" description="PH" evidence="2">
    <location>
        <begin position="63"/>
        <end position="160"/>
    </location>
</feature>
<feature type="compositionally biased region" description="Low complexity" evidence="1">
    <location>
        <begin position="239"/>
        <end position="251"/>
    </location>
</feature>
<dbReference type="Gene3D" id="2.30.29.30">
    <property type="entry name" value="Pleckstrin-homology domain (PH domain)/Phosphotyrosine-binding domain (PTB)"/>
    <property type="match status" value="2"/>
</dbReference>
<sequence>MADASSRPNLAVATSTTTAPASHSIPIPNSNPTSHSASQAHRKRTALEPFSPVTENGSFEFDRIIKAGEVLKRTRKTKTWKPVYIVLRPNLLSIYKDRHESKLRHQINLSELTAVARQKDPKKSDKHRFGLFTPSRNFHIQVTSDVEAQTWVELIRTGARMDDVQEELYLASPGGFGGSSTTAYHGFERSIDAQLGSHRRMSTAEYSGVELGSVSDFSDFAASPTTIYSPGLSQPPQQPQQQNPGTTGTNPKNRPIDHSERILYHGWIQLLKRSKSGVRSWKKIWMVLRPAHLALYKNDEEYSALLILPVENLVDVVEIDPISRTKTSCFQVITEEQKNFRFCASDEESLARWLGACKSLLSRRKAAAAQAQAQKQAQQQQQQMQQGQAQQTSQGQ</sequence>
<feature type="region of interest" description="Disordered" evidence="1">
    <location>
        <begin position="371"/>
        <end position="396"/>
    </location>
</feature>
<reference evidence="4" key="1">
    <citation type="submission" date="2020-01" db="EMBL/GenBank/DDBJ databases">
        <authorList>
            <consortium name="DOE Joint Genome Institute"/>
            <person name="Haridas S."/>
            <person name="Albert R."/>
            <person name="Binder M."/>
            <person name="Bloem J."/>
            <person name="Labutti K."/>
            <person name="Salamov A."/>
            <person name="Andreopoulos B."/>
            <person name="Baker S.E."/>
            <person name="Barry K."/>
            <person name="Bills G."/>
            <person name="Bluhm B.H."/>
            <person name="Cannon C."/>
            <person name="Castanera R."/>
            <person name="Culley D.E."/>
            <person name="Daum C."/>
            <person name="Ezra D."/>
            <person name="Gonzalez J.B."/>
            <person name="Henrissat B."/>
            <person name="Kuo A."/>
            <person name="Liang C."/>
            <person name="Lipzen A."/>
            <person name="Lutzoni F."/>
            <person name="Magnuson J."/>
            <person name="Mondo S."/>
            <person name="Nolan M."/>
            <person name="Ohm R."/>
            <person name="Pangilinan J."/>
            <person name="Park H.-J."/>
            <person name="Ramirez L."/>
            <person name="Alfaro M."/>
            <person name="Sun H."/>
            <person name="Tritt A."/>
            <person name="Yoshinaga Y."/>
            <person name="Zwiers L.-H."/>
            <person name="Turgeon B.G."/>
            <person name="Goodwin S.B."/>
            <person name="Spatafora J.W."/>
            <person name="Crous P.W."/>
            <person name="Grigoriev I.V."/>
        </authorList>
    </citation>
    <scope>NUCLEOTIDE SEQUENCE</scope>
    <source>
        <strain evidence="4">CBS 342.82</strain>
    </source>
</reference>
<feature type="compositionally biased region" description="Polar residues" evidence="1">
    <location>
        <begin position="27"/>
        <end position="39"/>
    </location>
</feature>